<dbReference type="PANTHER" id="PTHR11071">
    <property type="entry name" value="PEPTIDYL-PROLYL CIS-TRANS ISOMERASE"/>
    <property type="match status" value="1"/>
</dbReference>
<dbReference type="EnsemblPlants" id="AET6Gv20506300.39">
    <property type="protein sequence ID" value="AET6Gv20506300.39"/>
    <property type="gene ID" value="AET6Gv20506300"/>
</dbReference>
<dbReference type="GO" id="GO:0006457">
    <property type="term" value="P:protein folding"/>
    <property type="evidence" value="ECO:0007669"/>
    <property type="project" value="TreeGrafter"/>
</dbReference>
<dbReference type="EC" id="5.2.1.8" evidence="2"/>
<protein>
    <recommendedName>
        <fullName evidence="2">Peptidyl-prolyl cis-trans isomerase</fullName>
        <shortName evidence="2">PPIase</shortName>
        <ecNumber evidence="2">5.2.1.8</ecNumber>
    </recommendedName>
</protein>
<feature type="compositionally biased region" description="Polar residues" evidence="3">
    <location>
        <begin position="92"/>
        <end position="112"/>
    </location>
</feature>
<sequence>ISDENFVLRHDDRGLLSMANAGRNTNGSQFFITFKPNSHLDRKNTVFGKLILGNDVLKRIEHVDVDGSTNKPIVPVRIVDCGELVDGKGRGSVSTENGTAQINDSNFQMHWR</sequence>
<dbReference type="AlphaFoldDB" id="A0A453NW68"/>
<dbReference type="Gramene" id="AET6Gv20506300.39">
    <property type="protein sequence ID" value="AET6Gv20506300.39"/>
    <property type="gene ID" value="AET6Gv20506300"/>
</dbReference>
<dbReference type="Gene3D" id="2.40.100.10">
    <property type="entry name" value="Cyclophilin-like"/>
    <property type="match status" value="1"/>
</dbReference>
<dbReference type="SUPFAM" id="SSF50891">
    <property type="entry name" value="Cyclophilin-like"/>
    <property type="match status" value="1"/>
</dbReference>
<keyword evidence="2" id="KW-0413">Isomerase</keyword>
<name>A0A453NW68_AEGTS</name>
<dbReference type="GO" id="GO:0005737">
    <property type="term" value="C:cytoplasm"/>
    <property type="evidence" value="ECO:0007669"/>
    <property type="project" value="TreeGrafter"/>
</dbReference>
<reference evidence="5" key="5">
    <citation type="journal article" date="2021" name="G3 (Bethesda)">
        <title>Aegilops tauschii genome assembly Aet v5.0 features greater sequence contiguity and improved annotation.</title>
        <authorList>
            <person name="Wang L."/>
            <person name="Zhu T."/>
            <person name="Rodriguez J.C."/>
            <person name="Deal K.R."/>
            <person name="Dubcovsky J."/>
            <person name="McGuire P.E."/>
            <person name="Lux T."/>
            <person name="Spannagl M."/>
            <person name="Mayer K.F.X."/>
            <person name="Baldrich P."/>
            <person name="Meyers B.C."/>
            <person name="Huo N."/>
            <person name="Gu Y.Q."/>
            <person name="Zhou H."/>
            <person name="Devos K.M."/>
            <person name="Bennetzen J.L."/>
            <person name="Unver T."/>
            <person name="Budak H."/>
            <person name="Gulick P.J."/>
            <person name="Galiba G."/>
            <person name="Kalapos B."/>
            <person name="Nelson D.R."/>
            <person name="Li P."/>
            <person name="You F.M."/>
            <person name="Luo M.C."/>
            <person name="Dvorak J."/>
        </authorList>
    </citation>
    <scope>NUCLEOTIDE SEQUENCE [LARGE SCALE GENOMIC DNA]</scope>
    <source>
        <strain evidence="5">cv. AL8/78</strain>
    </source>
</reference>
<organism evidence="5 6">
    <name type="scientific">Aegilops tauschii subsp. strangulata</name>
    <name type="common">Goatgrass</name>
    <dbReference type="NCBI Taxonomy" id="200361"/>
    <lineage>
        <taxon>Eukaryota</taxon>
        <taxon>Viridiplantae</taxon>
        <taxon>Streptophyta</taxon>
        <taxon>Embryophyta</taxon>
        <taxon>Tracheophyta</taxon>
        <taxon>Spermatophyta</taxon>
        <taxon>Magnoliopsida</taxon>
        <taxon>Liliopsida</taxon>
        <taxon>Poales</taxon>
        <taxon>Poaceae</taxon>
        <taxon>BOP clade</taxon>
        <taxon>Pooideae</taxon>
        <taxon>Triticodae</taxon>
        <taxon>Triticeae</taxon>
        <taxon>Triticinae</taxon>
        <taxon>Aegilops</taxon>
    </lineage>
</organism>
<dbReference type="GO" id="GO:0016018">
    <property type="term" value="F:cyclosporin A binding"/>
    <property type="evidence" value="ECO:0007669"/>
    <property type="project" value="TreeGrafter"/>
</dbReference>
<comment type="catalytic activity">
    <reaction evidence="2">
        <text>[protein]-peptidylproline (omega=180) = [protein]-peptidylproline (omega=0)</text>
        <dbReference type="Rhea" id="RHEA:16237"/>
        <dbReference type="Rhea" id="RHEA-COMP:10747"/>
        <dbReference type="Rhea" id="RHEA-COMP:10748"/>
        <dbReference type="ChEBI" id="CHEBI:83833"/>
        <dbReference type="ChEBI" id="CHEBI:83834"/>
        <dbReference type="EC" id="5.2.1.8"/>
    </reaction>
</comment>
<keyword evidence="6" id="KW-1185">Reference proteome</keyword>
<proteinExistence type="inferred from homology"/>
<comment type="similarity">
    <text evidence="1 2">Belongs to the cyclophilin-type PPIase family.</text>
</comment>
<dbReference type="InterPro" id="IPR002130">
    <property type="entry name" value="Cyclophilin-type_PPIase_dom"/>
</dbReference>
<reference evidence="6" key="1">
    <citation type="journal article" date="2014" name="Science">
        <title>Ancient hybridizations among the ancestral genomes of bread wheat.</title>
        <authorList>
            <consortium name="International Wheat Genome Sequencing Consortium,"/>
            <person name="Marcussen T."/>
            <person name="Sandve S.R."/>
            <person name="Heier L."/>
            <person name="Spannagl M."/>
            <person name="Pfeifer M."/>
            <person name="Jakobsen K.S."/>
            <person name="Wulff B.B."/>
            <person name="Steuernagel B."/>
            <person name="Mayer K.F."/>
            <person name="Olsen O.A."/>
        </authorList>
    </citation>
    <scope>NUCLEOTIDE SEQUENCE [LARGE SCALE GENOMIC DNA]</scope>
    <source>
        <strain evidence="6">cv. AL8/78</strain>
    </source>
</reference>
<evidence type="ECO:0000256" key="1">
    <source>
        <dbReference type="ARBA" id="ARBA00007365"/>
    </source>
</evidence>
<dbReference type="PRINTS" id="PR00153">
    <property type="entry name" value="CSAPPISMRASE"/>
</dbReference>
<reference evidence="5" key="3">
    <citation type="journal article" date="2017" name="Nature">
        <title>Genome sequence of the progenitor of the wheat D genome Aegilops tauschii.</title>
        <authorList>
            <person name="Luo M.C."/>
            <person name="Gu Y.Q."/>
            <person name="Puiu D."/>
            <person name="Wang H."/>
            <person name="Twardziok S.O."/>
            <person name="Deal K.R."/>
            <person name="Huo N."/>
            <person name="Zhu T."/>
            <person name="Wang L."/>
            <person name="Wang Y."/>
            <person name="McGuire P.E."/>
            <person name="Liu S."/>
            <person name="Long H."/>
            <person name="Ramasamy R.K."/>
            <person name="Rodriguez J.C."/>
            <person name="Van S.L."/>
            <person name="Yuan L."/>
            <person name="Wang Z."/>
            <person name="Xia Z."/>
            <person name="Xiao L."/>
            <person name="Anderson O.D."/>
            <person name="Ouyang S."/>
            <person name="Liang Y."/>
            <person name="Zimin A.V."/>
            <person name="Pertea G."/>
            <person name="Qi P."/>
            <person name="Bennetzen J.L."/>
            <person name="Dai X."/>
            <person name="Dawson M.W."/>
            <person name="Muller H.G."/>
            <person name="Kugler K."/>
            <person name="Rivarola-Duarte L."/>
            <person name="Spannagl M."/>
            <person name="Mayer K.F.X."/>
            <person name="Lu F.H."/>
            <person name="Bevan M.W."/>
            <person name="Leroy P."/>
            <person name="Li P."/>
            <person name="You F.M."/>
            <person name="Sun Q."/>
            <person name="Liu Z."/>
            <person name="Lyons E."/>
            <person name="Wicker T."/>
            <person name="Salzberg S.L."/>
            <person name="Devos K.M."/>
            <person name="Dvorak J."/>
        </authorList>
    </citation>
    <scope>NUCLEOTIDE SEQUENCE [LARGE SCALE GENOMIC DNA]</scope>
    <source>
        <strain evidence="5">cv. AL8/78</strain>
    </source>
</reference>
<dbReference type="PANTHER" id="PTHR11071:SF564">
    <property type="entry name" value="PPIASE CYCLOPHILIN-TYPE DOMAIN-CONTAINING PROTEIN"/>
    <property type="match status" value="1"/>
</dbReference>
<comment type="function">
    <text evidence="2">PPIases accelerate the folding of proteins. It catalyzes the cis-trans isomerization of proline imidic peptide bonds in oligopeptides.</text>
</comment>
<evidence type="ECO:0000313" key="5">
    <source>
        <dbReference type="EnsemblPlants" id="AET6Gv20506300.39"/>
    </source>
</evidence>
<evidence type="ECO:0000313" key="6">
    <source>
        <dbReference type="Proteomes" id="UP000015105"/>
    </source>
</evidence>
<evidence type="ECO:0000259" key="4">
    <source>
        <dbReference type="PROSITE" id="PS50072"/>
    </source>
</evidence>
<dbReference type="InterPro" id="IPR029000">
    <property type="entry name" value="Cyclophilin-like_dom_sf"/>
</dbReference>
<feature type="domain" description="PPIase cyclophilin-type" evidence="4">
    <location>
        <begin position="1"/>
        <end position="83"/>
    </location>
</feature>
<dbReference type="Proteomes" id="UP000015105">
    <property type="component" value="Chromosome 6D"/>
</dbReference>
<reference evidence="5" key="4">
    <citation type="submission" date="2019-03" db="UniProtKB">
        <authorList>
            <consortium name="EnsemblPlants"/>
        </authorList>
    </citation>
    <scope>IDENTIFICATION</scope>
</reference>
<reference evidence="6" key="2">
    <citation type="journal article" date="2017" name="Nat. Plants">
        <title>The Aegilops tauschii genome reveals multiple impacts of transposons.</title>
        <authorList>
            <person name="Zhao G."/>
            <person name="Zou C."/>
            <person name="Li K."/>
            <person name="Wang K."/>
            <person name="Li T."/>
            <person name="Gao L."/>
            <person name="Zhang X."/>
            <person name="Wang H."/>
            <person name="Yang Z."/>
            <person name="Liu X."/>
            <person name="Jiang W."/>
            <person name="Mao L."/>
            <person name="Kong X."/>
            <person name="Jiao Y."/>
            <person name="Jia J."/>
        </authorList>
    </citation>
    <scope>NUCLEOTIDE SEQUENCE [LARGE SCALE GENOMIC DNA]</scope>
    <source>
        <strain evidence="6">cv. AL8/78</strain>
    </source>
</reference>
<evidence type="ECO:0000256" key="2">
    <source>
        <dbReference type="RuleBase" id="RU363019"/>
    </source>
</evidence>
<dbReference type="GO" id="GO:0003755">
    <property type="term" value="F:peptidyl-prolyl cis-trans isomerase activity"/>
    <property type="evidence" value="ECO:0007669"/>
    <property type="project" value="UniProtKB-UniRule"/>
</dbReference>
<feature type="region of interest" description="Disordered" evidence="3">
    <location>
        <begin position="89"/>
        <end position="112"/>
    </location>
</feature>
<keyword evidence="2" id="KW-0697">Rotamase</keyword>
<dbReference type="Pfam" id="PF00160">
    <property type="entry name" value="Pro_isomerase"/>
    <property type="match status" value="1"/>
</dbReference>
<dbReference type="PROSITE" id="PS50072">
    <property type="entry name" value="CSA_PPIASE_2"/>
    <property type="match status" value="1"/>
</dbReference>
<accession>A0A453NW68</accession>
<evidence type="ECO:0000256" key="3">
    <source>
        <dbReference type="SAM" id="MobiDB-lite"/>
    </source>
</evidence>